<dbReference type="SMART" id="SM01117">
    <property type="entry name" value="Cyt-b5"/>
    <property type="match status" value="1"/>
</dbReference>
<comment type="similarity">
    <text evidence="4 5">Belongs to the cytochrome b5 family.</text>
</comment>
<keyword evidence="3 5" id="KW-0408">Iron</keyword>
<dbReference type="EMBL" id="LK052950">
    <property type="protein sequence ID" value="CDR47717.1"/>
    <property type="molecule type" value="Genomic_DNA"/>
</dbReference>
<keyword evidence="1 5" id="KW-0349">Heme</keyword>
<evidence type="ECO:0000256" key="3">
    <source>
        <dbReference type="ARBA" id="ARBA00023004"/>
    </source>
</evidence>
<dbReference type="GO" id="GO:0016020">
    <property type="term" value="C:membrane"/>
    <property type="evidence" value="ECO:0007669"/>
    <property type="project" value="TreeGrafter"/>
</dbReference>
<dbReference type="GO" id="GO:0020037">
    <property type="term" value="F:heme binding"/>
    <property type="evidence" value="ECO:0007669"/>
    <property type="project" value="UniProtKB-UniRule"/>
</dbReference>
<evidence type="ECO:0000256" key="5">
    <source>
        <dbReference type="RuleBase" id="RU362121"/>
    </source>
</evidence>
<dbReference type="AlphaFoldDB" id="A0A061BCK9"/>
<evidence type="ECO:0000313" key="8">
    <source>
        <dbReference type="EMBL" id="CDR47717.1"/>
    </source>
</evidence>
<sequence>MGWMRRGVYAAGLPAEPLDVKDAAKPSVEHIERVDIPAPPSAPPSKRKGARRRTPVTEEELAISAGGREPVDPDDLPFIPPESISKHNNLEDGLWIIVEDRVYDCTNFLDLHPGGPEVFHQFAGKQCTWQFWKWHSRKHLEPWEESLLIGYTYPVPPNPYPEPKRWIRTGSL</sequence>
<feature type="compositionally biased region" description="Basic residues" evidence="6">
    <location>
        <begin position="45"/>
        <end position="54"/>
    </location>
</feature>
<dbReference type="PROSITE" id="PS50255">
    <property type="entry name" value="CYTOCHROME_B5_2"/>
    <property type="match status" value="1"/>
</dbReference>
<reference evidence="8" key="1">
    <citation type="journal article" date="2014" name="Genome Announc.">
        <title>Draft genome sequence of Rhodosporidium toruloides CECT1137, an oleaginous yeast of biotechnological interest.</title>
        <authorList>
            <person name="Morin N."/>
            <person name="Calcas X."/>
            <person name="Devillers H."/>
            <person name="Durrens P."/>
            <person name="Sherman D.J."/>
            <person name="Nicaud J.-M."/>
            <person name="Neuveglise C."/>
        </authorList>
    </citation>
    <scope>NUCLEOTIDE SEQUENCE</scope>
    <source>
        <strain evidence="8">CECT1137</strain>
    </source>
</reference>
<protein>
    <submittedName>
        <fullName evidence="8">RHTO0S15e00914g1_1</fullName>
    </submittedName>
</protein>
<evidence type="ECO:0000256" key="1">
    <source>
        <dbReference type="ARBA" id="ARBA00022617"/>
    </source>
</evidence>
<proteinExistence type="inferred from homology"/>
<evidence type="ECO:0000256" key="4">
    <source>
        <dbReference type="ARBA" id="ARBA00038168"/>
    </source>
</evidence>
<feature type="region of interest" description="Disordered" evidence="6">
    <location>
        <begin position="30"/>
        <end position="61"/>
    </location>
</feature>
<dbReference type="InterPro" id="IPR001199">
    <property type="entry name" value="Cyt_B5-like_heme/steroid-bd"/>
</dbReference>
<feature type="domain" description="Cytochrome b5 heme-binding" evidence="7">
    <location>
        <begin position="76"/>
        <end position="153"/>
    </location>
</feature>
<gene>
    <name evidence="8" type="ORF">RHTO0S_15e00914g</name>
</gene>
<dbReference type="OrthoDB" id="260519at2759"/>
<organism evidence="8">
    <name type="scientific">Rhodotorula toruloides</name>
    <name type="common">Yeast</name>
    <name type="synonym">Rhodosporidium toruloides</name>
    <dbReference type="NCBI Taxonomy" id="5286"/>
    <lineage>
        <taxon>Eukaryota</taxon>
        <taxon>Fungi</taxon>
        <taxon>Dikarya</taxon>
        <taxon>Basidiomycota</taxon>
        <taxon>Pucciniomycotina</taxon>
        <taxon>Microbotryomycetes</taxon>
        <taxon>Sporidiobolales</taxon>
        <taxon>Sporidiobolaceae</taxon>
        <taxon>Rhodotorula</taxon>
    </lineage>
</organism>
<dbReference type="InterPro" id="IPR050668">
    <property type="entry name" value="Cytochrome_b5"/>
</dbReference>
<accession>A0A061BCK9</accession>
<dbReference type="GO" id="GO:0046872">
    <property type="term" value="F:metal ion binding"/>
    <property type="evidence" value="ECO:0007669"/>
    <property type="project" value="UniProtKB-UniRule"/>
</dbReference>
<name>A0A061BCK9_RHOTO</name>
<evidence type="ECO:0000256" key="2">
    <source>
        <dbReference type="ARBA" id="ARBA00022723"/>
    </source>
</evidence>
<keyword evidence="2 5" id="KW-0479">Metal-binding</keyword>
<dbReference type="Pfam" id="PF00173">
    <property type="entry name" value="Cyt-b5"/>
    <property type="match status" value="1"/>
</dbReference>
<dbReference type="SUPFAM" id="SSF55856">
    <property type="entry name" value="Cytochrome b5-like heme/steroid binding domain"/>
    <property type="match status" value="1"/>
</dbReference>
<evidence type="ECO:0000256" key="6">
    <source>
        <dbReference type="SAM" id="MobiDB-lite"/>
    </source>
</evidence>
<evidence type="ECO:0000259" key="7">
    <source>
        <dbReference type="PROSITE" id="PS50255"/>
    </source>
</evidence>
<dbReference type="Gene3D" id="3.10.120.10">
    <property type="entry name" value="Cytochrome b5-like heme/steroid binding domain"/>
    <property type="match status" value="1"/>
</dbReference>
<dbReference type="PANTHER" id="PTHR19359">
    <property type="entry name" value="CYTOCHROME B5"/>
    <property type="match status" value="1"/>
</dbReference>
<dbReference type="InterPro" id="IPR036400">
    <property type="entry name" value="Cyt_B5-like_heme/steroid_sf"/>
</dbReference>
<dbReference type="PROSITE" id="PS00191">
    <property type="entry name" value="CYTOCHROME_B5_1"/>
    <property type="match status" value="1"/>
</dbReference>
<dbReference type="InterPro" id="IPR018506">
    <property type="entry name" value="Cyt_B5_heme-BS"/>
</dbReference>